<keyword evidence="3" id="KW-1185">Reference proteome</keyword>
<dbReference type="InParanoid" id="A0A1Z5KSX5"/>
<evidence type="ECO:0000313" key="2">
    <source>
        <dbReference type="EMBL" id="GAX29430.1"/>
    </source>
</evidence>
<dbReference type="EMBL" id="BDSP01000289">
    <property type="protein sequence ID" value="GAX29430.1"/>
    <property type="molecule type" value="Genomic_DNA"/>
</dbReference>
<feature type="transmembrane region" description="Helical" evidence="1">
    <location>
        <begin position="21"/>
        <end position="40"/>
    </location>
</feature>
<reference evidence="2 3" key="1">
    <citation type="journal article" date="2015" name="Plant Cell">
        <title>Oil accumulation by the oleaginous diatom Fistulifera solaris as revealed by the genome and transcriptome.</title>
        <authorList>
            <person name="Tanaka T."/>
            <person name="Maeda Y."/>
            <person name="Veluchamy A."/>
            <person name="Tanaka M."/>
            <person name="Abida H."/>
            <person name="Marechal E."/>
            <person name="Bowler C."/>
            <person name="Muto M."/>
            <person name="Sunaga Y."/>
            <person name="Tanaka M."/>
            <person name="Yoshino T."/>
            <person name="Taniguchi T."/>
            <person name="Fukuda Y."/>
            <person name="Nemoto M."/>
            <person name="Matsumoto M."/>
            <person name="Wong P.S."/>
            <person name="Aburatani S."/>
            <person name="Fujibuchi W."/>
        </authorList>
    </citation>
    <scope>NUCLEOTIDE SEQUENCE [LARGE SCALE GENOMIC DNA]</scope>
    <source>
        <strain evidence="2 3">JPCC DA0580</strain>
    </source>
</reference>
<keyword evidence="1" id="KW-0812">Transmembrane</keyword>
<evidence type="ECO:0000313" key="3">
    <source>
        <dbReference type="Proteomes" id="UP000198406"/>
    </source>
</evidence>
<sequence length="410" mass="47893">MKRQTIQSKQHAKLRRTFARQLFILVVPFCFITVWLVASFRKIGCVNCNLPQIHPTKTVQQDLASFKDNTKEAKQLTTAQWKPMFLETNSSKFTAEHLWSQSLSTDAVILGPQIRSNHTLVTAYFRAKSKYPSTKYDEWMQNMMSLKDPLVIFTQPDLVEMMSNLRSDPSLSTIIIPCTLEDLPISKLKSDLVFEHAGKTLSLWEHQLEIDPEKNRHSSYYVFWIWLSKSWLVEQAIQRNFFQSEFFVYTDIGCFRGGKYNHKMLVSPDFWSSSIRPDRHTLLWMAHHPPNPPPTYIWTNKLKQKQFFYQSGSQAAGFREAWIEFNREFAKTLDDYVAAGVFVGEDQCILQATCLRKPQLCQYIPFSQVADNHYFGLRHVLHFPTLNKMQEPYQPWRPPQPSADFLVSSE</sequence>
<keyword evidence="1" id="KW-1133">Transmembrane helix</keyword>
<dbReference type="Pfam" id="PF09612">
    <property type="entry name" value="HtrL_YibB"/>
    <property type="match status" value="1"/>
</dbReference>
<dbReference type="OrthoDB" id="411632at2759"/>
<organism evidence="2 3">
    <name type="scientific">Fistulifera solaris</name>
    <name type="common">Oleaginous diatom</name>
    <dbReference type="NCBI Taxonomy" id="1519565"/>
    <lineage>
        <taxon>Eukaryota</taxon>
        <taxon>Sar</taxon>
        <taxon>Stramenopiles</taxon>
        <taxon>Ochrophyta</taxon>
        <taxon>Bacillariophyta</taxon>
        <taxon>Bacillariophyceae</taxon>
        <taxon>Bacillariophycidae</taxon>
        <taxon>Naviculales</taxon>
        <taxon>Naviculaceae</taxon>
        <taxon>Fistulifera</taxon>
    </lineage>
</organism>
<comment type="caution">
    <text evidence="2">The sequence shown here is derived from an EMBL/GenBank/DDBJ whole genome shotgun (WGS) entry which is preliminary data.</text>
</comment>
<gene>
    <name evidence="2" type="ORF">FisN_16Hu129</name>
</gene>
<dbReference type="AlphaFoldDB" id="A0A1Z5KSX5"/>
<name>A0A1Z5KSX5_FISSO</name>
<evidence type="ECO:0000256" key="1">
    <source>
        <dbReference type="SAM" id="Phobius"/>
    </source>
</evidence>
<keyword evidence="1" id="KW-0472">Membrane</keyword>
<proteinExistence type="predicted"/>
<dbReference type="InterPro" id="IPR011735">
    <property type="entry name" value="WlaTC/HtrL_glycosyltransf"/>
</dbReference>
<accession>A0A1Z5KSX5</accession>
<protein>
    <submittedName>
        <fullName evidence="2">Uncharacterized protein</fullName>
    </submittedName>
</protein>
<dbReference type="Proteomes" id="UP000198406">
    <property type="component" value="Unassembled WGS sequence"/>
</dbReference>